<gene>
    <name evidence="2" type="ORF">C5Y83_22665</name>
</gene>
<evidence type="ECO:0000313" key="3">
    <source>
        <dbReference type="Proteomes" id="UP000238322"/>
    </source>
</evidence>
<name>A0A2S8FGH1_9BACT</name>
<reference evidence="2 3" key="1">
    <citation type="submission" date="2018-02" db="EMBL/GenBank/DDBJ databases">
        <title>Comparative genomes isolates from brazilian mangrove.</title>
        <authorList>
            <person name="Araujo J.E."/>
            <person name="Taketani R.G."/>
            <person name="Silva M.C.P."/>
            <person name="Loureco M.V."/>
            <person name="Andreote F.D."/>
        </authorList>
    </citation>
    <scope>NUCLEOTIDE SEQUENCE [LARGE SCALE GENOMIC DNA]</scope>
    <source>
        <strain evidence="2 3">Hex-1 MGV</strain>
    </source>
</reference>
<proteinExistence type="predicted"/>
<sequence>MHAPSITFVLMSLATILITAAGCNGSGGATEPVTGTVTFEDGSPVAGGTIVFADVAENSSSIGYIQQDGTYTLGTFGETDGAPTGKYKVTVIGDSEYGQRSAIHARFGQQTSTPLEAEVKEGPNTLDFEVQRGR</sequence>
<dbReference type="OrthoDB" id="284003at2"/>
<accession>A0A2S8FGH1</accession>
<feature type="signal peptide" evidence="1">
    <location>
        <begin position="1"/>
        <end position="21"/>
    </location>
</feature>
<dbReference type="RefSeq" id="WP_105332079.1">
    <property type="nucleotide sequence ID" value="NZ_PUHY01000013.1"/>
</dbReference>
<organism evidence="2 3">
    <name type="scientific">Blastopirellula marina</name>
    <dbReference type="NCBI Taxonomy" id="124"/>
    <lineage>
        <taxon>Bacteria</taxon>
        <taxon>Pseudomonadati</taxon>
        <taxon>Planctomycetota</taxon>
        <taxon>Planctomycetia</taxon>
        <taxon>Pirellulales</taxon>
        <taxon>Pirellulaceae</taxon>
        <taxon>Blastopirellula</taxon>
    </lineage>
</organism>
<feature type="chain" id="PRO_5015431772" description="Carboxypeptidase regulatory-like domain-containing protein" evidence="1">
    <location>
        <begin position="22"/>
        <end position="134"/>
    </location>
</feature>
<dbReference type="Proteomes" id="UP000238322">
    <property type="component" value="Unassembled WGS sequence"/>
</dbReference>
<comment type="caution">
    <text evidence="2">The sequence shown here is derived from an EMBL/GenBank/DDBJ whole genome shotgun (WGS) entry which is preliminary data.</text>
</comment>
<protein>
    <recommendedName>
        <fullName evidence="4">Carboxypeptidase regulatory-like domain-containing protein</fullName>
    </recommendedName>
</protein>
<dbReference type="EMBL" id="PUHY01000013">
    <property type="protein sequence ID" value="PQO31004.1"/>
    <property type="molecule type" value="Genomic_DNA"/>
</dbReference>
<evidence type="ECO:0000256" key="1">
    <source>
        <dbReference type="SAM" id="SignalP"/>
    </source>
</evidence>
<dbReference type="AlphaFoldDB" id="A0A2S8FGH1"/>
<evidence type="ECO:0008006" key="4">
    <source>
        <dbReference type="Google" id="ProtNLM"/>
    </source>
</evidence>
<evidence type="ECO:0000313" key="2">
    <source>
        <dbReference type="EMBL" id="PQO31004.1"/>
    </source>
</evidence>
<keyword evidence="1" id="KW-0732">Signal</keyword>